<evidence type="ECO:0000313" key="1">
    <source>
        <dbReference type="EMBL" id="RAI35154.1"/>
    </source>
</evidence>
<comment type="caution">
    <text evidence="1">The sequence shown here is derived from an EMBL/GenBank/DDBJ whole genome shotgun (WGS) entry which is preliminary data.</text>
</comment>
<organism evidence="1 2">
    <name type="scientific">Rhodoplanes elegans</name>
    <dbReference type="NCBI Taxonomy" id="29408"/>
    <lineage>
        <taxon>Bacteria</taxon>
        <taxon>Pseudomonadati</taxon>
        <taxon>Pseudomonadota</taxon>
        <taxon>Alphaproteobacteria</taxon>
        <taxon>Hyphomicrobiales</taxon>
        <taxon>Nitrobacteraceae</taxon>
        <taxon>Rhodoplanes</taxon>
    </lineage>
</organism>
<gene>
    <name evidence="1" type="ORF">CH338_19755</name>
</gene>
<reference evidence="1 2" key="1">
    <citation type="submission" date="2017-07" db="EMBL/GenBank/DDBJ databases">
        <title>Draft Genome Sequences of Select Purple Nonsulfur Bacteria.</title>
        <authorList>
            <person name="Lasarre B."/>
            <person name="Mckinlay J.B."/>
        </authorList>
    </citation>
    <scope>NUCLEOTIDE SEQUENCE [LARGE SCALE GENOMIC DNA]</scope>
    <source>
        <strain evidence="1 2">DSM 11907</strain>
    </source>
</reference>
<evidence type="ECO:0000313" key="2">
    <source>
        <dbReference type="Proteomes" id="UP000248863"/>
    </source>
</evidence>
<accession>A0A327KAS4</accession>
<dbReference type="Proteomes" id="UP000248863">
    <property type="component" value="Unassembled WGS sequence"/>
</dbReference>
<protein>
    <submittedName>
        <fullName evidence="1">Uncharacterized protein</fullName>
    </submittedName>
</protein>
<dbReference type="EMBL" id="NPEU01000274">
    <property type="protein sequence ID" value="RAI35154.1"/>
    <property type="molecule type" value="Genomic_DNA"/>
</dbReference>
<dbReference type="AlphaFoldDB" id="A0A327KAS4"/>
<dbReference type="RefSeq" id="WP_111358832.1">
    <property type="nucleotide sequence ID" value="NZ_NHSK01000198.1"/>
</dbReference>
<keyword evidence="2" id="KW-1185">Reference proteome</keyword>
<dbReference type="OrthoDB" id="8480566at2"/>
<proteinExistence type="predicted"/>
<name>A0A327KAS4_9BRAD</name>
<sequence length="72" mass="7791">MHPRHPLSHAAAQGLLTRAHSGRPVGLSTLAKAGYCAAGEFFRESFRAAQFTPSPLRVRQKLAAPRILGRSL</sequence>